<accession>A0A9X0WDH4</accession>
<comment type="caution">
    <text evidence="1">The sequence shown here is derived from an EMBL/GenBank/DDBJ whole genome shotgun (WGS) entry which is preliminary data.</text>
</comment>
<proteinExistence type="predicted"/>
<evidence type="ECO:0000313" key="2">
    <source>
        <dbReference type="Proteomes" id="UP001138768"/>
    </source>
</evidence>
<protein>
    <submittedName>
        <fullName evidence="1">Pilus assembly protein HicB</fullName>
    </submittedName>
</protein>
<evidence type="ECO:0000313" key="1">
    <source>
        <dbReference type="EMBL" id="MBK1621397.1"/>
    </source>
</evidence>
<dbReference type="InterPro" id="IPR035069">
    <property type="entry name" value="TTHA1013/TTHA0281-like"/>
</dbReference>
<dbReference type="SUPFAM" id="SSF143100">
    <property type="entry name" value="TTHA1013/TTHA0281-like"/>
    <property type="match status" value="1"/>
</dbReference>
<sequence>MNDVDKYHKWVEWSDEDQVYIGKCPDLITGIHGDDPVALYAELCEVVQDVVNHFKAENRVLPVPKVRPMSEVA</sequence>
<dbReference type="Proteomes" id="UP001138768">
    <property type="component" value="Unassembled WGS sequence"/>
</dbReference>
<dbReference type="AlphaFoldDB" id="A0A9X0WDH4"/>
<dbReference type="EMBL" id="NRRY01000072">
    <property type="protein sequence ID" value="MBK1621397.1"/>
    <property type="molecule type" value="Genomic_DNA"/>
</dbReference>
<keyword evidence="2" id="KW-1185">Reference proteome</keyword>
<name>A0A9X0WDH4_9GAMM</name>
<organism evidence="1 2">
    <name type="scientific">Lamprobacter modestohalophilus</name>
    <dbReference type="NCBI Taxonomy" id="1064514"/>
    <lineage>
        <taxon>Bacteria</taxon>
        <taxon>Pseudomonadati</taxon>
        <taxon>Pseudomonadota</taxon>
        <taxon>Gammaproteobacteria</taxon>
        <taxon>Chromatiales</taxon>
        <taxon>Chromatiaceae</taxon>
        <taxon>Lamprobacter</taxon>
    </lineage>
</organism>
<reference evidence="1 2" key="1">
    <citation type="journal article" date="2020" name="Microorganisms">
        <title>Osmotic Adaptation and Compatible Solute Biosynthesis of Phototrophic Bacteria as Revealed from Genome Analyses.</title>
        <authorList>
            <person name="Imhoff J.F."/>
            <person name="Rahn T."/>
            <person name="Kunzel S."/>
            <person name="Keller A."/>
            <person name="Neulinger S.C."/>
        </authorList>
    </citation>
    <scope>NUCLEOTIDE SEQUENCE [LARGE SCALE GENOMIC DNA]</scope>
    <source>
        <strain evidence="1 2">DSM 25653</strain>
    </source>
</reference>
<gene>
    <name evidence="1" type="ORF">CKO42_23885</name>
</gene>